<dbReference type="KEGG" id="dfa:DFA_11755"/>
<evidence type="ECO:0000313" key="5">
    <source>
        <dbReference type="Proteomes" id="UP000007797"/>
    </source>
</evidence>
<dbReference type="PROSITE" id="PS50181">
    <property type="entry name" value="FBOX"/>
    <property type="match status" value="1"/>
</dbReference>
<keyword evidence="1" id="KW-0880">Kelch repeat</keyword>
<dbReference type="Pfam" id="PF12937">
    <property type="entry name" value="F-box-like"/>
    <property type="match status" value="1"/>
</dbReference>
<accession>F4QE47</accession>
<organism evidence="4 5">
    <name type="scientific">Cavenderia fasciculata</name>
    <name type="common">Slime mold</name>
    <name type="synonym">Dictyostelium fasciculatum</name>
    <dbReference type="NCBI Taxonomy" id="261658"/>
    <lineage>
        <taxon>Eukaryota</taxon>
        <taxon>Amoebozoa</taxon>
        <taxon>Evosea</taxon>
        <taxon>Eumycetozoa</taxon>
        <taxon>Dictyostelia</taxon>
        <taxon>Acytosteliales</taxon>
        <taxon>Cavenderiaceae</taxon>
        <taxon>Cavenderia</taxon>
    </lineage>
</organism>
<dbReference type="RefSeq" id="XP_004350702.1">
    <property type="nucleotide sequence ID" value="XM_004350651.1"/>
</dbReference>
<dbReference type="InterPro" id="IPR015915">
    <property type="entry name" value="Kelch-typ_b-propeller"/>
</dbReference>
<dbReference type="OrthoDB" id="10250130at2759"/>
<dbReference type="OMA" id="DTVNMEW"/>
<dbReference type="PANTHER" id="PTHR46093:SF18">
    <property type="entry name" value="FIBRONECTIN TYPE-III DOMAIN-CONTAINING PROTEIN"/>
    <property type="match status" value="1"/>
</dbReference>
<evidence type="ECO:0000259" key="3">
    <source>
        <dbReference type="PROSITE" id="PS50181"/>
    </source>
</evidence>
<proteinExistence type="predicted"/>
<dbReference type="PANTHER" id="PTHR46093">
    <property type="entry name" value="ACYL-COA-BINDING DOMAIN-CONTAINING PROTEIN 5"/>
    <property type="match status" value="1"/>
</dbReference>
<dbReference type="InterPro" id="IPR011043">
    <property type="entry name" value="Gal_Oxase/kelch_b-propeller"/>
</dbReference>
<keyword evidence="5" id="KW-1185">Reference proteome</keyword>
<dbReference type="InterPro" id="IPR001810">
    <property type="entry name" value="F-box_dom"/>
</dbReference>
<evidence type="ECO:0000256" key="1">
    <source>
        <dbReference type="ARBA" id="ARBA00022441"/>
    </source>
</evidence>
<reference evidence="5" key="1">
    <citation type="journal article" date="2011" name="Genome Res.">
        <title>Phylogeny-wide analysis of social amoeba genomes highlights ancient origins for complex intercellular communication.</title>
        <authorList>
            <person name="Heidel A.J."/>
            <person name="Lawal H.M."/>
            <person name="Felder M."/>
            <person name="Schilde C."/>
            <person name="Helps N.R."/>
            <person name="Tunggal B."/>
            <person name="Rivero F."/>
            <person name="John U."/>
            <person name="Schleicher M."/>
            <person name="Eichinger L."/>
            <person name="Platzer M."/>
            <person name="Noegel A.A."/>
            <person name="Schaap P."/>
            <person name="Gloeckner G."/>
        </authorList>
    </citation>
    <scope>NUCLEOTIDE SEQUENCE [LARGE SCALE GENOMIC DNA]</scope>
    <source>
        <strain evidence="5">SH3</strain>
    </source>
</reference>
<protein>
    <submittedName>
        <fullName evidence="4">Kelch repeat-containing protein</fullName>
    </submittedName>
</protein>
<keyword evidence="2" id="KW-0677">Repeat</keyword>
<dbReference type="Gene3D" id="1.20.1280.50">
    <property type="match status" value="1"/>
</dbReference>
<dbReference type="Proteomes" id="UP000007797">
    <property type="component" value="Unassembled WGS sequence"/>
</dbReference>
<dbReference type="Gene3D" id="2.120.10.80">
    <property type="entry name" value="Kelch-type beta propeller"/>
    <property type="match status" value="2"/>
</dbReference>
<name>F4QE47_CACFS</name>
<dbReference type="STRING" id="1054147.F4QE47"/>
<dbReference type="EMBL" id="GL883029">
    <property type="protein sequence ID" value="EGG13994.1"/>
    <property type="molecule type" value="Genomic_DNA"/>
</dbReference>
<dbReference type="AlphaFoldDB" id="F4QE47"/>
<dbReference type="GeneID" id="14865457"/>
<feature type="domain" description="F-box" evidence="3">
    <location>
        <begin position="56"/>
        <end position="102"/>
    </location>
</feature>
<sequence>MEGNRKLVNIHRQDINNNNQNNNNRNYEDQMISTLAISPDTNNNCNNNNNNNNRKERNFMELPNEVTLRIISLLDPNDIGNICQTNRTLNMFCEENIVWKAVCKRKWAHSPIFKRRPINSWKDYYSKKLTLMSDKNGLCWIEIKPSGERPSPRYQNTSTVVGKYIYYIGGQEIPEKRFNDIFRFDTESYTFERVIPRHGFPPNFARHSAVSIDHRIFTFGGFNGISKHFNLCIFDTKLESWEYIESRGETPIPRTNHSATVIGKYMYIYGGMYKGNNNQLIFLDDLFCLDTETLIWRKIYAKGDIPPAKCGHKLMTFDNKLLLFGGGYGLEWEKKYNDVHIYDPLFNTWTKVNVKGNAPVCTFTIVFNAGPFMFVFGGQSLSDDSLTNDLYLLDTVNMEWSRIDAPSAPHPRDMGSGNMVGSTMFMFGGYNGSAIDELHALKMEKRLELLLPSTRLSPIS</sequence>
<dbReference type="InterPro" id="IPR036047">
    <property type="entry name" value="F-box-like_dom_sf"/>
</dbReference>
<dbReference type="SMART" id="SM00256">
    <property type="entry name" value="FBOX"/>
    <property type="match status" value="1"/>
</dbReference>
<dbReference type="SUPFAM" id="SSF50965">
    <property type="entry name" value="Galactose oxidase, central domain"/>
    <property type="match status" value="2"/>
</dbReference>
<gene>
    <name evidence="4" type="ORF">DFA_11755</name>
</gene>
<evidence type="ECO:0000256" key="2">
    <source>
        <dbReference type="ARBA" id="ARBA00022737"/>
    </source>
</evidence>
<evidence type="ECO:0000313" key="4">
    <source>
        <dbReference type="EMBL" id="EGG13994.1"/>
    </source>
</evidence>
<dbReference type="SUPFAM" id="SSF81383">
    <property type="entry name" value="F-box domain"/>
    <property type="match status" value="1"/>
</dbReference>
<dbReference type="Pfam" id="PF24681">
    <property type="entry name" value="Kelch_KLHDC2_KLHL20_DRC7"/>
    <property type="match status" value="1"/>
</dbReference>